<dbReference type="GeneID" id="18795953"/>
<feature type="region of interest" description="Disordered" evidence="1">
    <location>
        <begin position="333"/>
        <end position="370"/>
    </location>
</feature>
<dbReference type="KEGG" id="shs:STEHIDRAFT_116627"/>
<accession>R7RWU8</accession>
<protein>
    <submittedName>
        <fullName evidence="2">Uncharacterized protein</fullName>
    </submittedName>
</protein>
<reference evidence="3" key="1">
    <citation type="journal article" date="2012" name="Science">
        <title>The Paleozoic origin of enzymatic lignin decomposition reconstructed from 31 fungal genomes.</title>
        <authorList>
            <person name="Floudas D."/>
            <person name="Binder M."/>
            <person name="Riley R."/>
            <person name="Barry K."/>
            <person name="Blanchette R.A."/>
            <person name="Henrissat B."/>
            <person name="Martinez A.T."/>
            <person name="Otillar R."/>
            <person name="Spatafora J.W."/>
            <person name="Yadav J.S."/>
            <person name="Aerts A."/>
            <person name="Benoit I."/>
            <person name="Boyd A."/>
            <person name="Carlson A."/>
            <person name="Copeland A."/>
            <person name="Coutinho P.M."/>
            <person name="de Vries R.P."/>
            <person name="Ferreira P."/>
            <person name="Findley K."/>
            <person name="Foster B."/>
            <person name="Gaskell J."/>
            <person name="Glotzer D."/>
            <person name="Gorecki P."/>
            <person name="Heitman J."/>
            <person name="Hesse C."/>
            <person name="Hori C."/>
            <person name="Igarashi K."/>
            <person name="Jurgens J.A."/>
            <person name="Kallen N."/>
            <person name="Kersten P."/>
            <person name="Kohler A."/>
            <person name="Kuees U."/>
            <person name="Kumar T.K.A."/>
            <person name="Kuo A."/>
            <person name="LaButti K."/>
            <person name="Larrondo L.F."/>
            <person name="Lindquist E."/>
            <person name="Ling A."/>
            <person name="Lombard V."/>
            <person name="Lucas S."/>
            <person name="Lundell T."/>
            <person name="Martin R."/>
            <person name="McLaughlin D.J."/>
            <person name="Morgenstern I."/>
            <person name="Morin E."/>
            <person name="Murat C."/>
            <person name="Nagy L.G."/>
            <person name="Nolan M."/>
            <person name="Ohm R.A."/>
            <person name="Patyshakuliyeva A."/>
            <person name="Rokas A."/>
            <person name="Ruiz-Duenas F.J."/>
            <person name="Sabat G."/>
            <person name="Salamov A."/>
            <person name="Samejima M."/>
            <person name="Schmutz J."/>
            <person name="Slot J.C."/>
            <person name="St John F."/>
            <person name="Stenlid J."/>
            <person name="Sun H."/>
            <person name="Sun S."/>
            <person name="Syed K."/>
            <person name="Tsang A."/>
            <person name="Wiebenga A."/>
            <person name="Young D."/>
            <person name="Pisabarro A."/>
            <person name="Eastwood D.C."/>
            <person name="Martin F."/>
            <person name="Cullen D."/>
            <person name="Grigoriev I.V."/>
            <person name="Hibbett D.S."/>
        </authorList>
    </citation>
    <scope>NUCLEOTIDE SEQUENCE [LARGE SCALE GENOMIC DNA]</scope>
    <source>
        <strain evidence="3">FP-91666</strain>
    </source>
</reference>
<organism evidence="2 3">
    <name type="scientific">Stereum hirsutum (strain FP-91666)</name>
    <name type="common">White-rot fungus</name>
    <dbReference type="NCBI Taxonomy" id="721885"/>
    <lineage>
        <taxon>Eukaryota</taxon>
        <taxon>Fungi</taxon>
        <taxon>Dikarya</taxon>
        <taxon>Basidiomycota</taxon>
        <taxon>Agaricomycotina</taxon>
        <taxon>Agaricomycetes</taxon>
        <taxon>Russulales</taxon>
        <taxon>Stereaceae</taxon>
        <taxon>Stereum</taxon>
    </lineage>
</organism>
<name>R7RWU8_STEHR</name>
<evidence type="ECO:0000256" key="1">
    <source>
        <dbReference type="SAM" id="MobiDB-lite"/>
    </source>
</evidence>
<evidence type="ECO:0000313" key="2">
    <source>
        <dbReference type="EMBL" id="EIM79278.1"/>
    </source>
</evidence>
<dbReference type="Proteomes" id="UP000053927">
    <property type="component" value="Unassembled WGS sequence"/>
</dbReference>
<proteinExistence type="predicted"/>
<dbReference type="OrthoDB" id="2757639at2759"/>
<sequence>MQPLKDVGTPVELRNELPIFIALATVALRFHRPIAPEKPNLPKDKLLRTLQHITTLLTIGTPKVSGSFKDTFAARGIALTANINSEVIESLVLVSQNTTSALSPEATEIKSLQTARIFAILELFRVDKPRLQIPDCSRVFLDRCERFHLYIVNHAYPKIAVRILMSNRTWKRHPMDVLAAYPLDSFRKGLSFPRKLKVDKTGVTWLRNKYDIHPQTVSANSTASGSYVSYQVTRDNVGRWIAALTDTFSGLREALTTKGRFRNSLTLQDVVKVVHYLMLFRVLLKCESVDFLLSDGLWEMTAARPGDLGLSSTELCSMIRPVDCANGERVIGGTDAGNVGPGGDRVAEEAPENEEETLEDARDNDEQNDGYVGARGTATCQARILMIISPPILSRSLSMHILSPPLVLHSRPSITHLPTLKAEAAAFLETDFKLGSWSVTDASVHAEALMMGLARTFCSPSAAESSSLDVSAETRPALVRVFQTDKTPIAVSKKCCWCCWQLYRYLLSDDQHESDPPQSPHPPVKGPPNIILSESHSTIHPWYPPPVGVPLQFLESLAERLQDILVGILKQASKLSGEISVQSTTCSTDESEHPQGVNWIR</sequence>
<feature type="compositionally biased region" description="Acidic residues" evidence="1">
    <location>
        <begin position="349"/>
        <end position="358"/>
    </location>
</feature>
<keyword evidence="3" id="KW-1185">Reference proteome</keyword>
<dbReference type="RefSeq" id="XP_007311584.1">
    <property type="nucleotide sequence ID" value="XM_007311522.1"/>
</dbReference>
<dbReference type="EMBL" id="JH687406">
    <property type="protein sequence ID" value="EIM79278.1"/>
    <property type="molecule type" value="Genomic_DNA"/>
</dbReference>
<gene>
    <name evidence="2" type="ORF">STEHIDRAFT_116627</name>
</gene>
<evidence type="ECO:0000313" key="3">
    <source>
        <dbReference type="Proteomes" id="UP000053927"/>
    </source>
</evidence>
<dbReference type="AlphaFoldDB" id="R7RWU8"/>